<evidence type="ECO:0000256" key="1">
    <source>
        <dbReference type="SAM" id="MobiDB-lite"/>
    </source>
</evidence>
<proteinExistence type="predicted"/>
<comment type="caution">
    <text evidence="3">The sequence shown here is derived from an EMBL/GenBank/DDBJ whole genome shotgun (WGS) entry which is preliminary data.</text>
</comment>
<feature type="transmembrane region" description="Helical" evidence="2">
    <location>
        <begin position="15"/>
        <end position="33"/>
    </location>
</feature>
<evidence type="ECO:0000313" key="3">
    <source>
        <dbReference type="EMBL" id="OTP72221.1"/>
    </source>
</evidence>
<gene>
    <name evidence="3" type="ORF">PAMC26510_22085</name>
</gene>
<reference evidence="3 4" key="1">
    <citation type="submission" date="2017-03" db="EMBL/GenBank/DDBJ databases">
        <title>Genome analysis of strain PAMC 26510.</title>
        <authorList>
            <person name="Oh H.-M."/>
            <person name="Yang J.-A."/>
        </authorList>
    </citation>
    <scope>NUCLEOTIDE SEQUENCE [LARGE SCALE GENOMIC DNA]</scope>
    <source>
        <strain evidence="3 4">PAMC 26510</strain>
    </source>
</reference>
<accession>A0A242MLZ4</accession>
<keyword evidence="2" id="KW-0812">Transmembrane</keyword>
<dbReference type="AlphaFoldDB" id="A0A242MLZ4"/>
<dbReference type="Proteomes" id="UP000194546">
    <property type="component" value="Unassembled WGS sequence"/>
</dbReference>
<feature type="region of interest" description="Disordered" evidence="1">
    <location>
        <begin position="101"/>
        <end position="121"/>
    </location>
</feature>
<organism evidence="3 4">
    <name type="scientific">Caballeronia sordidicola</name>
    <name type="common">Burkholderia sordidicola</name>
    <dbReference type="NCBI Taxonomy" id="196367"/>
    <lineage>
        <taxon>Bacteria</taxon>
        <taxon>Pseudomonadati</taxon>
        <taxon>Pseudomonadota</taxon>
        <taxon>Betaproteobacteria</taxon>
        <taxon>Burkholderiales</taxon>
        <taxon>Burkholderiaceae</taxon>
        <taxon>Caballeronia</taxon>
    </lineage>
</organism>
<keyword evidence="2" id="KW-1133">Transmembrane helix</keyword>
<keyword evidence="2" id="KW-0472">Membrane</keyword>
<name>A0A242MLZ4_CABSO</name>
<protein>
    <submittedName>
        <fullName evidence="3">Uncharacterized protein</fullName>
    </submittedName>
</protein>
<sequence>MAAVLGTALPSERQALLILNTLFAWLVNARYLAGNPLSLYRQRARKAKPRVTRFLEGRSVAGWKTCVSVKRRGVLSCGQRVICFHTKSKPTLLSICRIDSNNDKREPAFNPTSARTIGPAE</sequence>
<dbReference type="EMBL" id="NBTY01000115">
    <property type="protein sequence ID" value="OTP72221.1"/>
    <property type="molecule type" value="Genomic_DNA"/>
</dbReference>
<evidence type="ECO:0000313" key="4">
    <source>
        <dbReference type="Proteomes" id="UP000194546"/>
    </source>
</evidence>
<evidence type="ECO:0000256" key="2">
    <source>
        <dbReference type="SAM" id="Phobius"/>
    </source>
</evidence>